<comment type="caution">
    <text evidence="3">The sequence shown here is derived from an EMBL/GenBank/DDBJ whole genome shotgun (WGS) entry which is preliminary data.</text>
</comment>
<evidence type="ECO:0000256" key="2">
    <source>
        <dbReference type="SAM" id="MobiDB-lite"/>
    </source>
</evidence>
<feature type="region of interest" description="Disordered" evidence="2">
    <location>
        <begin position="491"/>
        <end position="533"/>
    </location>
</feature>
<feature type="compositionally biased region" description="Pro residues" evidence="2">
    <location>
        <begin position="263"/>
        <end position="276"/>
    </location>
</feature>
<feature type="compositionally biased region" description="Polar residues" evidence="2">
    <location>
        <begin position="41"/>
        <end position="72"/>
    </location>
</feature>
<evidence type="ECO:0000313" key="4">
    <source>
        <dbReference type="Proteomes" id="UP001286456"/>
    </source>
</evidence>
<feature type="compositionally biased region" description="Polar residues" evidence="2">
    <location>
        <begin position="426"/>
        <end position="451"/>
    </location>
</feature>
<feature type="compositionally biased region" description="Gly residues" evidence="2">
    <location>
        <begin position="411"/>
        <end position="422"/>
    </location>
</feature>
<dbReference type="Proteomes" id="UP001286456">
    <property type="component" value="Unassembled WGS sequence"/>
</dbReference>
<sequence>MGRTFSLSMRSSKKDPSEAGKVTPLGPSILLDKDLPPSPNPLESTTSVRSATGSQASSQKWQTTPKQHTPGSASLDLEPLPIYSSMQSSGLLQPLPSPVNTPPNVLSPPPSHDPGQHTQYVAEVHGSTASEMHRLNPQAALQSSPYAGASYSMYQPAPPQQSYQEPIPETDQEDQAGDLILQGCHVQFPDSTYIIKTGGEVDGSPSAMEPNNQATMGQGSGVELSGVHDTTRLPELSASPRPSYNRTDFGGQAHPAWDSRRPVPVPVPPASAPTSPPVQAQAAPQASWNGQYITPQTLAHPLPLTPRATREPPHDGQPSFQQHLVSTRYSSIQRNAAAAGPAGALENSVAAVNSLVDHEENKRRQQWPGDGQAHLGYPGPQAPNHPMAARAYGVEPLRPSSTPPRPENGHAGTGGSRQGSGDTGSRARNTAMNSTSRDGTSHAAQNATSDQMRVDPEVRRVDSGSGQQIRPPNGQNDMNRLQKARPEAEPLQFVMPPPAPPRGASASWTKLRDKVTGRGSQSGENERSSPIVVFPNHAHGQGSIDQRVMDFVAEQKIPLIKGVDPLSNIFIYFPQKLAQLEKQLEDQGTQMQSLRESMQREISNLKREKAELEKRKESWKASATKTQNDLELSKGLAAKLRGDCERLTANLAATEANLGEFQRAWDQQMIYHKQFEQDLQALEEQNRIGELQRQQLQAEKLDEFNRLMYERERDMDAMQREMERLRSDYEDKLANQNRTLQEEIKEYKVRIASYSHGSSAAISDQTFHITLESVAQKLSNIASYVPRPENHLFDSDLDPTNFLGRNSQQGSRVWPRFVRSVCWSVILRGFFQYPLGFGVFGTQGDGYFHLSYLYEDYAVQSPNDPGTLCIPNDKKTNEGRGFRFEKILDKIKDPADSSRDKQSVIYFRANVDQVTQDLVHALQRCSNMQLDARAPAQIATVVHDVGILALEMGSQRAHIMMESCSYGARITPGDKFKDESESSGGSDVQVDLMTQPCMVRIGDGREDLTSFKVISMGNVIALKPGY</sequence>
<feature type="region of interest" description="Disordered" evidence="2">
    <location>
        <begin position="233"/>
        <end position="286"/>
    </location>
</feature>
<feature type="compositionally biased region" description="Polar residues" evidence="2">
    <location>
        <begin position="1"/>
        <end position="10"/>
    </location>
</feature>
<feature type="coiled-coil region" evidence="1">
    <location>
        <begin position="577"/>
        <end position="750"/>
    </location>
</feature>
<keyword evidence="4" id="KW-1185">Reference proteome</keyword>
<feature type="compositionally biased region" description="Low complexity" evidence="2">
    <location>
        <begin position="277"/>
        <end position="286"/>
    </location>
</feature>
<feature type="region of interest" description="Disordered" evidence="2">
    <location>
        <begin position="1"/>
        <end position="117"/>
    </location>
</feature>
<gene>
    <name evidence="3" type="ORF">B0T19DRAFT_232001</name>
</gene>
<name>A0AAE0IGE2_9PEZI</name>
<feature type="region of interest" description="Disordered" evidence="2">
    <location>
        <begin position="150"/>
        <end position="171"/>
    </location>
</feature>
<proteinExistence type="predicted"/>
<reference evidence="3" key="2">
    <citation type="submission" date="2023-06" db="EMBL/GenBank/DDBJ databases">
        <authorList>
            <consortium name="Lawrence Berkeley National Laboratory"/>
            <person name="Haridas S."/>
            <person name="Hensen N."/>
            <person name="Bonometti L."/>
            <person name="Westerberg I."/>
            <person name="Brannstrom I.O."/>
            <person name="Guillou S."/>
            <person name="Cros-Aarteil S."/>
            <person name="Calhoun S."/>
            <person name="Kuo A."/>
            <person name="Mondo S."/>
            <person name="Pangilinan J."/>
            <person name="Riley R."/>
            <person name="Labutti K."/>
            <person name="Andreopoulos B."/>
            <person name="Lipzen A."/>
            <person name="Chen C."/>
            <person name="Yanf M."/>
            <person name="Daum C."/>
            <person name="Ng V."/>
            <person name="Clum A."/>
            <person name="Steindorff A."/>
            <person name="Ohm R."/>
            <person name="Martin F."/>
            <person name="Silar P."/>
            <person name="Natvig D."/>
            <person name="Lalanne C."/>
            <person name="Gautier V."/>
            <person name="Ament-Velasquez S.L."/>
            <person name="Kruys A."/>
            <person name="Hutchinson M.I."/>
            <person name="Powell A.J."/>
            <person name="Barry K."/>
            <person name="Miller A.N."/>
            <person name="Grigoriev I.V."/>
            <person name="Debuchy R."/>
            <person name="Gladieux P."/>
            <person name="Thoren M.H."/>
            <person name="Johannesson H."/>
        </authorList>
    </citation>
    <scope>NUCLEOTIDE SEQUENCE</scope>
    <source>
        <strain evidence="3">SMH4131-1</strain>
    </source>
</reference>
<feature type="region of interest" description="Disordered" evidence="2">
    <location>
        <begin position="357"/>
        <end position="479"/>
    </location>
</feature>
<organism evidence="3 4">
    <name type="scientific">Cercophora scortea</name>
    <dbReference type="NCBI Taxonomy" id="314031"/>
    <lineage>
        <taxon>Eukaryota</taxon>
        <taxon>Fungi</taxon>
        <taxon>Dikarya</taxon>
        <taxon>Ascomycota</taxon>
        <taxon>Pezizomycotina</taxon>
        <taxon>Sordariomycetes</taxon>
        <taxon>Sordariomycetidae</taxon>
        <taxon>Sordariales</taxon>
        <taxon>Lasiosphaeriaceae</taxon>
        <taxon>Cercophora</taxon>
    </lineage>
</organism>
<dbReference type="EMBL" id="JAUEPO010000004">
    <property type="protein sequence ID" value="KAK3324532.1"/>
    <property type="molecule type" value="Genomic_DNA"/>
</dbReference>
<keyword evidence="1" id="KW-0175">Coiled coil</keyword>
<evidence type="ECO:0000256" key="1">
    <source>
        <dbReference type="SAM" id="Coils"/>
    </source>
</evidence>
<feature type="compositionally biased region" description="Polar residues" evidence="2">
    <location>
        <begin position="464"/>
        <end position="479"/>
    </location>
</feature>
<protein>
    <submittedName>
        <fullName evidence="3">Uncharacterized protein</fullName>
    </submittedName>
</protein>
<feature type="compositionally biased region" description="Basic and acidic residues" evidence="2">
    <location>
        <begin position="452"/>
        <end position="462"/>
    </location>
</feature>
<dbReference type="AlphaFoldDB" id="A0AAE0IGE2"/>
<reference evidence="3" key="1">
    <citation type="journal article" date="2023" name="Mol. Phylogenet. Evol.">
        <title>Genome-scale phylogeny and comparative genomics of the fungal order Sordariales.</title>
        <authorList>
            <person name="Hensen N."/>
            <person name="Bonometti L."/>
            <person name="Westerberg I."/>
            <person name="Brannstrom I.O."/>
            <person name="Guillou S."/>
            <person name="Cros-Aarteil S."/>
            <person name="Calhoun S."/>
            <person name="Haridas S."/>
            <person name="Kuo A."/>
            <person name="Mondo S."/>
            <person name="Pangilinan J."/>
            <person name="Riley R."/>
            <person name="LaButti K."/>
            <person name="Andreopoulos B."/>
            <person name="Lipzen A."/>
            <person name="Chen C."/>
            <person name="Yan M."/>
            <person name="Daum C."/>
            <person name="Ng V."/>
            <person name="Clum A."/>
            <person name="Steindorff A."/>
            <person name="Ohm R.A."/>
            <person name="Martin F."/>
            <person name="Silar P."/>
            <person name="Natvig D.O."/>
            <person name="Lalanne C."/>
            <person name="Gautier V."/>
            <person name="Ament-Velasquez S.L."/>
            <person name="Kruys A."/>
            <person name="Hutchinson M.I."/>
            <person name="Powell A.J."/>
            <person name="Barry K."/>
            <person name="Miller A.N."/>
            <person name="Grigoriev I.V."/>
            <person name="Debuchy R."/>
            <person name="Gladieux P."/>
            <person name="Hiltunen Thoren M."/>
            <person name="Johannesson H."/>
        </authorList>
    </citation>
    <scope>NUCLEOTIDE SEQUENCE</scope>
    <source>
        <strain evidence="3">SMH4131-1</strain>
    </source>
</reference>
<feature type="compositionally biased region" description="Pro residues" evidence="2">
    <location>
        <begin position="95"/>
        <end position="112"/>
    </location>
</feature>
<evidence type="ECO:0000313" key="3">
    <source>
        <dbReference type="EMBL" id="KAK3324532.1"/>
    </source>
</evidence>
<accession>A0AAE0IGE2</accession>